<proteinExistence type="predicted"/>
<dbReference type="InterPro" id="IPR028103">
    <property type="entry name" value="Spatacsin"/>
</dbReference>
<dbReference type="PANTHER" id="PTHR13650:SF0">
    <property type="entry name" value="SPATACSIN"/>
    <property type="match status" value="1"/>
</dbReference>
<evidence type="ECO:0000313" key="2">
    <source>
        <dbReference type="Proteomes" id="UP000222542"/>
    </source>
</evidence>
<comment type="caution">
    <text evidence="1">The sequence shown here is derived from an EMBL/GenBank/DDBJ whole genome shotgun (WGS) entry which is preliminary data.</text>
</comment>
<sequence>MSTMRSQVQFPIETNTRLLALGTSFATKMIREYGLLQHKKDGLESWEAGAVQNSFLSSELVDSRADRIGDLERLQKMAHFLEIIRNLQGRLTYKFKRLGQELVDQGEGVGETDLSQDESRILNLPADILSLEASNQNGLISSSEMERNNGEDLAVMPVDSFDSKDISSLDTFKEPYLISEEKRVFSIENPKDMIARWEVDDLDVKTVVKDAILSGRLPLAVLKLHLHRSRDLMSDQENQDTFNEVREVGRAIAYDLFLKGETGLAVETLQRLGEDIETSLKQLVFGTVWRSLRMQIVEVMKGLGYLGAHEWQILERISLIERVYPCSSFWSTFSCRHKEFKGVSNGNATKEIKLHLLAPLGRDLVIACGELDGVVLGSWMNVSEQPIAPEADNDSTHSSYWSAAAVWFDVWDQRFVDCVSNF</sequence>
<reference evidence="1 2" key="2">
    <citation type="journal article" date="2017" name="Genome Biol.">
        <title>New reference genome sequences of hot pepper reveal the massive evolution of plant disease-resistance genes by retroduplication.</title>
        <authorList>
            <person name="Kim S."/>
            <person name="Park J."/>
            <person name="Yeom S.I."/>
            <person name="Kim Y.M."/>
            <person name="Seo E."/>
            <person name="Kim K.T."/>
            <person name="Kim M.S."/>
            <person name="Lee J.M."/>
            <person name="Cheong K."/>
            <person name="Shin H.S."/>
            <person name="Kim S.B."/>
            <person name="Han K."/>
            <person name="Lee J."/>
            <person name="Park M."/>
            <person name="Lee H.A."/>
            <person name="Lee H.Y."/>
            <person name="Lee Y."/>
            <person name="Oh S."/>
            <person name="Lee J.H."/>
            <person name="Choi E."/>
            <person name="Choi E."/>
            <person name="Lee S.E."/>
            <person name="Jeon J."/>
            <person name="Kim H."/>
            <person name="Choi G."/>
            <person name="Song H."/>
            <person name="Lee J."/>
            <person name="Lee S.C."/>
            <person name="Kwon J.K."/>
            <person name="Lee H.Y."/>
            <person name="Koo N."/>
            <person name="Hong Y."/>
            <person name="Kim R.W."/>
            <person name="Kang W.H."/>
            <person name="Huh J.H."/>
            <person name="Kang B.C."/>
            <person name="Yang T.J."/>
            <person name="Lee Y.H."/>
            <person name="Bennetzen J.L."/>
            <person name="Choi D."/>
        </authorList>
    </citation>
    <scope>NUCLEOTIDE SEQUENCE [LARGE SCALE GENOMIC DNA]</scope>
    <source>
        <strain evidence="2">cv. CM334</strain>
    </source>
</reference>
<protein>
    <submittedName>
        <fullName evidence="1">Uncharacterized protein</fullName>
    </submittedName>
</protein>
<evidence type="ECO:0000313" key="1">
    <source>
        <dbReference type="EMBL" id="PHT65657.1"/>
    </source>
</evidence>
<dbReference type="STRING" id="4072.A0A2G2Y7C6"/>
<dbReference type="PANTHER" id="PTHR13650">
    <property type="entry name" value="SPATACSIN"/>
    <property type="match status" value="1"/>
</dbReference>
<reference evidence="1 2" key="1">
    <citation type="journal article" date="2014" name="Nat. Genet.">
        <title>Genome sequence of the hot pepper provides insights into the evolution of pungency in Capsicum species.</title>
        <authorList>
            <person name="Kim S."/>
            <person name="Park M."/>
            <person name="Yeom S.I."/>
            <person name="Kim Y.M."/>
            <person name="Lee J.M."/>
            <person name="Lee H.A."/>
            <person name="Seo E."/>
            <person name="Choi J."/>
            <person name="Cheong K."/>
            <person name="Kim K.T."/>
            <person name="Jung K."/>
            <person name="Lee G.W."/>
            <person name="Oh S.K."/>
            <person name="Bae C."/>
            <person name="Kim S.B."/>
            <person name="Lee H.Y."/>
            <person name="Kim S.Y."/>
            <person name="Kim M.S."/>
            <person name="Kang B.C."/>
            <person name="Jo Y.D."/>
            <person name="Yang H.B."/>
            <person name="Jeong H.J."/>
            <person name="Kang W.H."/>
            <person name="Kwon J.K."/>
            <person name="Shin C."/>
            <person name="Lim J.Y."/>
            <person name="Park J.H."/>
            <person name="Huh J.H."/>
            <person name="Kim J.S."/>
            <person name="Kim B.D."/>
            <person name="Cohen O."/>
            <person name="Paran I."/>
            <person name="Suh M.C."/>
            <person name="Lee S.B."/>
            <person name="Kim Y.K."/>
            <person name="Shin Y."/>
            <person name="Noh S.J."/>
            <person name="Park J."/>
            <person name="Seo Y.S."/>
            <person name="Kwon S.Y."/>
            <person name="Kim H.A."/>
            <person name="Park J.M."/>
            <person name="Kim H.J."/>
            <person name="Choi S.B."/>
            <person name="Bosland P.W."/>
            <person name="Reeves G."/>
            <person name="Jo S.H."/>
            <person name="Lee B.W."/>
            <person name="Cho H.T."/>
            <person name="Choi H.S."/>
            <person name="Lee M.S."/>
            <person name="Yu Y."/>
            <person name="Do Choi Y."/>
            <person name="Park B.S."/>
            <person name="van Deynze A."/>
            <person name="Ashrafi H."/>
            <person name="Hill T."/>
            <person name="Kim W.T."/>
            <person name="Pai H.S."/>
            <person name="Ahn H.K."/>
            <person name="Yeam I."/>
            <person name="Giovannoni J.J."/>
            <person name="Rose J.K."/>
            <person name="Sorensen I."/>
            <person name="Lee S.J."/>
            <person name="Kim R.W."/>
            <person name="Choi I.Y."/>
            <person name="Choi B.S."/>
            <person name="Lim J.S."/>
            <person name="Lee Y.H."/>
            <person name="Choi D."/>
        </authorList>
    </citation>
    <scope>NUCLEOTIDE SEQUENCE [LARGE SCALE GENOMIC DNA]</scope>
    <source>
        <strain evidence="2">cv. CM334</strain>
    </source>
</reference>
<dbReference type="EMBL" id="AYRZ02000012">
    <property type="protein sequence ID" value="PHT65657.1"/>
    <property type="molecule type" value="Genomic_DNA"/>
</dbReference>
<keyword evidence="2" id="KW-1185">Reference proteome</keyword>
<name>A0A2G2Y7C6_CAPAN</name>
<dbReference type="AlphaFoldDB" id="A0A2G2Y7C6"/>
<gene>
    <name evidence="1" type="ORF">T459_30082</name>
</gene>
<dbReference type="Gramene" id="PHT65657">
    <property type="protein sequence ID" value="PHT65657"/>
    <property type="gene ID" value="T459_30082"/>
</dbReference>
<accession>A0A2G2Y7C6</accession>
<organism evidence="1 2">
    <name type="scientific">Capsicum annuum</name>
    <name type="common">Capsicum pepper</name>
    <dbReference type="NCBI Taxonomy" id="4072"/>
    <lineage>
        <taxon>Eukaryota</taxon>
        <taxon>Viridiplantae</taxon>
        <taxon>Streptophyta</taxon>
        <taxon>Embryophyta</taxon>
        <taxon>Tracheophyta</taxon>
        <taxon>Spermatophyta</taxon>
        <taxon>Magnoliopsida</taxon>
        <taxon>eudicotyledons</taxon>
        <taxon>Gunneridae</taxon>
        <taxon>Pentapetalae</taxon>
        <taxon>asterids</taxon>
        <taxon>lamiids</taxon>
        <taxon>Solanales</taxon>
        <taxon>Solanaceae</taxon>
        <taxon>Solanoideae</taxon>
        <taxon>Capsiceae</taxon>
        <taxon>Capsicum</taxon>
    </lineage>
</organism>
<dbReference type="Proteomes" id="UP000222542">
    <property type="component" value="Unassembled WGS sequence"/>
</dbReference>
<dbReference type="OMA" id="YLGAHEW"/>